<evidence type="ECO:0000313" key="2">
    <source>
        <dbReference type="Proteomes" id="UP000518300"/>
    </source>
</evidence>
<comment type="caution">
    <text evidence="1">The sequence shown here is derived from an EMBL/GenBank/DDBJ whole genome shotgun (WGS) entry which is preliminary data.</text>
</comment>
<sequence length="129" mass="13942">MKKFMIGLVAATSLVFGAGCGGDDNESICEDFYNSLQEVAEKGEACEEESDPVTNAEKEEAINQCKTAIESCSDEDKETLQEISDCLDDVDECKAGDEDEYGVAFFSCLFKAATLSDECRISADTDDEG</sequence>
<evidence type="ECO:0000313" key="1">
    <source>
        <dbReference type="EMBL" id="NMO15837.1"/>
    </source>
</evidence>
<proteinExistence type="predicted"/>
<reference evidence="1 2" key="1">
    <citation type="submission" date="2020-04" db="EMBL/GenBank/DDBJ databases">
        <title>Draft genome of Pyxidicoccus fallax type strain.</title>
        <authorList>
            <person name="Whitworth D.E."/>
        </authorList>
    </citation>
    <scope>NUCLEOTIDE SEQUENCE [LARGE SCALE GENOMIC DNA]</scope>
    <source>
        <strain evidence="1 2">DSM 14698</strain>
    </source>
</reference>
<accession>A0A848LB25</accession>
<dbReference type="EMBL" id="JABBJJ010000049">
    <property type="protein sequence ID" value="NMO15837.1"/>
    <property type="molecule type" value="Genomic_DNA"/>
</dbReference>
<gene>
    <name evidence="1" type="ORF">HG543_13385</name>
</gene>
<dbReference type="RefSeq" id="WP_169345126.1">
    <property type="nucleotide sequence ID" value="NZ_JABBJJ010000049.1"/>
</dbReference>
<protein>
    <recommendedName>
        <fullName evidence="3">Lipoprotein</fullName>
    </recommendedName>
</protein>
<organism evidence="1 2">
    <name type="scientific">Pyxidicoccus fallax</name>
    <dbReference type="NCBI Taxonomy" id="394095"/>
    <lineage>
        <taxon>Bacteria</taxon>
        <taxon>Pseudomonadati</taxon>
        <taxon>Myxococcota</taxon>
        <taxon>Myxococcia</taxon>
        <taxon>Myxococcales</taxon>
        <taxon>Cystobacterineae</taxon>
        <taxon>Myxococcaceae</taxon>
        <taxon>Pyxidicoccus</taxon>
    </lineage>
</organism>
<dbReference type="AlphaFoldDB" id="A0A848LB25"/>
<evidence type="ECO:0008006" key="3">
    <source>
        <dbReference type="Google" id="ProtNLM"/>
    </source>
</evidence>
<dbReference type="PROSITE" id="PS51257">
    <property type="entry name" value="PROKAR_LIPOPROTEIN"/>
    <property type="match status" value="1"/>
</dbReference>
<keyword evidence="2" id="KW-1185">Reference proteome</keyword>
<name>A0A848LB25_9BACT</name>
<dbReference type="Proteomes" id="UP000518300">
    <property type="component" value="Unassembled WGS sequence"/>
</dbReference>